<organism evidence="2 3">
    <name type="scientific">Nocardia amamiensis</name>
    <dbReference type="NCBI Taxonomy" id="404578"/>
    <lineage>
        <taxon>Bacteria</taxon>
        <taxon>Bacillati</taxon>
        <taxon>Actinomycetota</taxon>
        <taxon>Actinomycetes</taxon>
        <taxon>Mycobacteriales</taxon>
        <taxon>Nocardiaceae</taxon>
        <taxon>Nocardia</taxon>
    </lineage>
</organism>
<reference evidence="2 3" key="1">
    <citation type="submission" date="2020-10" db="EMBL/GenBank/DDBJ databases">
        <title>Identification of Nocardia species via Next-generation sequencing and recognition of intraspecies genetic diversity.</title>
        <authorList>
            <person name="Li P."/>
            <person name="Li P."/>
            <person name="Lu B."/>
        </authorList>
    </citation>
    <scope>NUCLEOTIDE SEQUENCE [LARGE SCALE GENOMIC DNA]</scope>
    <source>
        <strain evidence="2 3">BJ06-0157</strain>
    </source>
</reference>
<feature type="transmembrane region" description="Helical" evidence="1">
    <location>
        <begin position="34"/>
        <end position="60"/>
    </location>
</feature>
<evidence type="ECO:0000313" key="2">
    <source>
        <dbReference type="EMBL" id="MBF6301534.1"/>
    </source>
</evidence>
<evidence type="ECO:0000313" key="3">
    <source>
        <dbReference type="Proteomes" id="UP000702209"/>
    </source>
</evidence>
<protein>
    <submittedName>
        <fullName evidence="2">DUF4389 domain-containing protein</fullName>
    </submittedName>
</protein>
<accession>A0ABS0CY58</accession>
<dbReference type="EMBL" id="JADLQX010000028">
    <property type="protein sequence ID" value="MBF6301534.1"/>
    <property type="molecule type" value="Genomic_DNA"/>
</dbReference>
<keyword evidence="1" id="KW-1133">Transmembrane helix</keyword>
<dbReference type="InterPro" id="IPR025498">
    <property type="entry name" value="DUF4389"/>
</dbReference>
<proteinExistence type="predicted"/>
<keyword evidence="1" id="KW-0812">Transmembrane</keyword>
<evidence type="ECO:0000256" key="1">
    <source>
        <dbReference type="SAM" id="Phobius"/>
    </source>
</evidence>
<name>A0ABS0CY58_9NOCA</name>
<dbReference type="Pfam" id="PF14333">
    <property type="entry name" value="DUF4389"/>
    <property type="match status" value="2"/>
</dbReference>
<keyword evidence="3" id="KW-1185">Reference proteome</keyword>
<feature type="transmembrane region" description="Helical" evidence="1">
    <location>
        <begin position="126"/>
        <end position="147"/>
    </location>
</feature>
<comment type="caution">
    <text evidence="2">The sequence shown here is derived from an EMBL/GenBank/DDBJ whole genome shotgun (WGS) entry which is preliminary data.</text>
</comment>
<sequence>MNPENASVYPVSLRGDLDEPLSRWLWLVKWILAIPHYVVLFFLWIAFAVLTVAAGFAILFTGRYPRAIFDFNVGVIRWSWRVQFYSFAALGTDRYPPFTLGPTDYPADFQVDYPDRLSRGLVLVKWWLLAIPHYLVVSAMSSGAVVLGGDNDSGGGITSVPLLGVLVLIAAVALLFTARYPRRLFDFVLGINRWIYRVLAYAALMRDEYPPFRLDQGPREPAAEPRP</sequence>
<keyword evidence="1" id="KW-0472">Membrane</keyword>
<dbReference type="Proteomes" id="UP000702209">
    <property type="component" value="Unassembled WGS sequence"/>
</dbReference>
<feature type="transmembrane region" description="Helical" evidence="1">
    <location>
        <begin position="159"/>
        <end position="177"/>
    </location>
</feature>
<gene>
    <name evidence="2" type="ORF">IU459_28940</name>
</gene>